<protein>
    <recommendedName>
        <fullName evidence="10">Integrase catalytic domain-containing protein</fullName>
    </recommendedName>
</protein>
<dbReference type="InterPro" id="IPR039537">
    <property type="entry name" value="Retrotran_Ty1/copia-like"/>
</dbReference>
<dbReference type="GO" id="GO:0003887">
    <property type="term" value="F:DNA-directed DNA polymerase activity"/>
    <property type="evidence" value="ECO:0007669"/>
    <property type="project" value="UniProtKB-KW"/>
</dbReference>
<keyword evidence="8" id="KW-0808">Transferase</keyword>
<evidence type="ECO:0000256" key="1">
    <source>
        <dbReference type="ARBA" id="ARBA00022722"/>
    </source>
</evidence>
<keyword evidence="7" id="KW-0695">RNA-directed DNA polymerase</keyword>
<dbReference type="Pfam" id="PF00665">
    <property type="entry name" value="rve"/>
    <property type="match status" value="1"/>
</dbReference>
<keyword evidence="9" id="KW-0233">DNA recombination</keyword>
<dbReference type="PANTHER" id="PTHR42648:SF11">
    <property type="entry name" value="TRANSPOSON TY4-P GAG-POL POLYPROTEIN"/>
    <property type="match status" value="1"/>
</dbReference>
<evidence type="ECO:0000256" key="6">
    <source>
        <dbReference type="ARBA" id="ARBA00022908"/>
    </source>
</evidence>
<evidence type="ECO:0000256" key="8">
    <source>
        <dbReference type="ARBA" id="ARBA00022932"/>
    </source>
</evidence>
<keyword evidence="8" id="KW-0548">Nucleotidyltransferase</keyword>
<keyword evidence="2" id="KW-0479">Metal-binding</keyword>
<accession>A0A699K019</accession>
<evidence type="ECO:0000313" key="11">
    <source>
        <dbReference type="EMBL" id="GFA63989.1"/>
    </source>
</evidence>
<dbReference type="GO" id="GO:0006310">
    <property type="term" value="P:DNA recombination"/>
    <property type="evidence" value="ECO:0007669"/>
    <property type="project" value="UniProtKB-KW"/>
</dbReference>
<keyword evidence="8" id="KW-0239">DNA-directed DNA polymerase</keyword>
<dbReference type="GO" id="GO:0046872">
    <property type="term" value="F:metal ion binding"/>
    <property type="evidence" value="ECO:0007669"/>
    <property type="project" value="UniProtKB-KW"/>
</dbReference>
<organism evidence="11">
    <name type="scientific">Tanacetum cinerariifolium</name>
    <name type="common">Dalmatian daisy</name>
    <name type="synonym">Chrysanthemum cinerariifolium</name>
    <dbReference type="NCBI Taxonomy" id="118510"/>
    <lineage>
        <taxon>Eukaryota</taxon>
        <taxon>Viridiplantae</taxon>
        <taxon>Streptophyta</taxon>
        <taxon>Embryophyta</taxon>
        <taxon>Tracheophyta</taxon>
        <taxon>Spermatophyta</taxon>
        <taxon>Magnoliopsida</taxon>
        <taxon>eudicotyledons</taxon>
        <taxon>Gunneridae</taxon>
        <taxon>Pentapetalae</taxon>
        <taxon>asterids</taxon>
        <taxon>campanulids</taxon>
        <taxon>Asterales</taxon>
        <taxon>Asteraceae</taxon>
        <taxon>Asteroideae</taxon>
        <taxon>Anthemideae</taxon>
        <taxon>Anthemidinae</taxon>
        <taxon>Tanacetum</taxon>
    </lineage>
</organism>
<evidence type="ECO:0000256" key="3">
    <source>
        <dbReference type="ARBA" id="ARBA00022759"/>
    </source>
</evidence>
<dbReference type="GO" id="GO:0015074">
    <property type="term" value="P:DNA integration"/>
    <property type="evidence" value="ECO:0007669"/>
    <property type="project" value="UniProtKB-KW"/>
</dbReference>
<dbReference type="EMBL" id="BKCJ010460104">
    <property type="protein sequence ID" value="GFA63989.1"/>
    <property type="molecule type" value="Genomic_DNA"/>
</dbReference>
<sequence>DFENQNKDLQDKYDVLKNQTTTFKINNNDLNERLKVLIEKNDDLLAQTKVLKDQLQVKHVLIDTHVGCHEKYAKLEEERYEYMIRYSALFDNDKQHRKKIAHQEVLFDKMSVELVELDKHVRDLKNTILEKDCKISELEECVCNKDLEIKKCLEERLNVCENKLHKMGQTNQTVHMIMLSKDNLYNGRIGIGFEIPSYFKKAKYLRPTLYDEKVIGLGYTLMFLTHFNEALEIEKFKRSRENKIEFAYDYGNLNASYVNEKINFEDDYFQEIINPGFKKINSLFQQTSSLKPYVPNVILKNIINDLEDEVFALATMIAVIAGYGDVVIGSMTIKKVYYVEGLGHNLFSVGQFCDKGLEVAFRKSTCFVRNEDGEDLFIGDRSSNLYTISLNEVASNSSTFLLDKASSLQSWLWHQRKIHRKHHKSKMAFASNKPLYLLHMDLCGPIHVQSINGKRYVLVVVDDYSQYTWVFFLHLKDEASEVIISFIKKTQVNLQLQVQRVRTNNGTKFKNNTLAKFFDEVGISQHFFAARTPQQNGVVERRN</sequence>
<dbReference type="InterPro" id="IPR012337">
    <property type="entry name" value="RNaseH-like_sf"/>
</dbReference>
<dbReference type="GO" id="GO:0004519">
    <property type="term" value="F:endonuclease activity"/>
    <property type="evidence" value="ECO:0007669"/>
    <property type="project" value="UniProtKB-KW"/>
</dbReference>
<dbReference type="SUPFAM" id="SSF53098">
    <property type="entry name" value="Ribonuclease H-like"/>
    <property type="match status" value="1"/>
</dbReference>
<proteinExistence type="predicted"/>
<name>A0A699K019_TANCI</name>
<keyword evidence="6" id="KW-0229">DNA integration</keyword>
<comment type="caution">
    <text evidence="11">The sequence shown here is derived from an EMBL/GenBank/DDBJ whole genome shotgun (WGS) entry which is preliminary data.</text>
</comment>
<dbReference type="PANTHER" id="PTHR42648">
    <property type="entry name" value="TRANSPOSASE, PUTATIVE-RELATED"/>
    <property type="match status" value="1"/>
</dbReference>
<evidence type="ECO:0000256" key="4">
    <source>
        <dbReference type="ARBA" id="ARBA00022801"/>
    </source>
</evidence>
<keyword evidence="3" id="KW-0255">Endonuclease</keyword>
<dbReference type="InterPro" id="IPR001584">
    <property type="entry name" value="Integrase_cat-core"/>
</dbReference>
<evidence type="ECO:0000256" key="2">
    <source>
        <dbReference type="ARBA" id="ARBA00022723"/>
    </source>
</evidence>
<dbReference type="GO" id="GO:0016787">
    <property type="term" value="F:hydrolase activity"/>
    <property type="evidence" value="ECO:0007669"/>
    <property type="project" value="UniProtKB-KW"/>
</dbReference>
<dbReference type="InterPro" id="IPR036397">
    <property type="entry name" value="RNaseH_sf"/>
</dbReference>
<feature type="domain" description="Integrase catalytic" evidence="10">
    <location>
        <begin position="430"/>
        <end position="543"/>
    </location>
</feature>
<evidence type="ECO:0000256" key="9">
    <source>
        <dbReference type="ARBA" id="ARBA00023172"/>
    </source>
</evidence>
<dbReference type="GO" id="GO:0003964">
    <property type="term" value="F:RNA-directed DNA polymerase activity"/>
    <property type="evidence" value="ECO:0007669"/>
    <property type="project" value="UniProtKB-KW"/>
</dbReference>
<dbReference type="Gene3D" id="3.30.420.10">
    <property type="entry name" value="Ribonuclease H-like superfamily/Ribonuclease H"/>
    <property type="match status" value="1"/>
</dbReference>
<reference evidence="11" key="1">
    <citation type="journal article" date="2019" name="Sci. Rep.">
        <title>Draft genome of Tanacetum cinerariifolium, the natural source of mosquito coil.</title>
        <authorList>
            <person name="Yamashiro T."/>
            <person name="Shiraishi A."/>
            <person name="Satake H."/>
            <person name="Nakayama K."/>
        </authorList>
    </citation>
    <scope>NUCLEOTIDE SEQUENCE</scope>
</reference>
<feature type="non-terminal residue" evidence="11">
    <location>
        <position position="1"/>
    </location>
</feature>
<gene>
    <name evidence="11" type="ORF">Tci_635961</name>
</gene>
<keyword evidence="4" id="KW-0378">Hydrolase</keyword>
<keyword evidence="1" id="KW-0540">Nuclease</keyword>
<evidence type="ECO:0000256" key="5">
    <source>
        <dbReference type="ARBA" id="ARBA00022842"/>
    </source>
</evidence>
<dbReference type="AlphaFoldDB" id="A0A699K019"/>
<evidence type="ECO:0000259" key="10">
    <source>
        <dbReference type="PROSITE" id="PS50994"/>
    </source>
</evidence>
<dbReference type="GO" id="GO:0003676">
    <property type="term" value="F:nucleic acid binding"/>
    <property type="evidence" value="ECO:0007669"/>
    <property type="project" value="InterPro"/>
</dbReference>
<keyword evidence="5" id="KW-0460">Magnesium</keyword>
<dbReference type="PROSITE" id="PS50994">
    <property type="entry name" value="INTEGRASE"/>
    <property type="match status" value="1"/>
</dbReference>
<evidence type="ECO:0000256" key="7">
    <source>
        <dbReference type="ARBA" id="ARBA00022918"/>
    </source>
</evidence>